<feature type="transmembrane region" description="Helical" evidence="7">
    <location>
        <begin position="316"/>
        <end position="338"/>
    </location>
</feature>
<dbReference type="AlphaFoldDB" id="A0A9W6JGA6"/>
<feature type="transmembrane region" description="Helical" evidence="7">
    <location>
        <begin position="258"/>
        <end position="277"/>
    </location>
</feature>
<dbReference type="Proteomes" id="UP001143364">
    <property type="component" value="Unassembled WGS sequence"/>
</dbReference>
<keyword evidence="5 7" id="KW-1133">Transmembrane helix</keyword>
<evidence type="ECO:0000256" key="7">
    <source>
        <dbReference type="SAM" id="Phobius"/>
    </source>
</evidence>
<feature type="transmembrane region" description="Helical" evidence="7">
    <location>
        <begin position="162"/>
        <end position="183"/>
    </location>
</feature>
<dbReference type="PANTHER" id="PTHR30106">
    <property type="entry name" value="INNER MEMBRANE PROTEIN YEIH-RELATED"/>
    <property type="match status" value="1"/>
</dbReference>
<feature type="transmembrane region" description="Helical" evidence="7">
    <location>
        <begin position="101"/>
        <end position="123"/>
    </location>
</feature>
<keyword evidence="4 7" id="KW-0812">Transmembrane</keyword>
<keyword evidence="3" id="KW-1003">Cell membrane</keyword>
<comment type="similarity">
    <text evidence="2">Belongs to the UPF0324 family.</text>
</comment>
<evidence type="ECO:0000313" key="8">
    <source>
        <dbReference type="EMBL" id="GLK75494.1"/>
    </source>
</evidence>
<evidence type="ECO:0000256" key="6">
    <source>
        <dbReference type="ARBA" id="ARBA00023136"/>
    </source>
</evidence>
<evidence type="ECO:0000256" key="1">
    <source>
        <dbReference type="ARBA" id="ARBA00004651"/>
    </source>
</evidence>
<evidence type="ECO:0000256" key="4">
    <source>
        <dbReference type="ARBA" id="ARBA00022692"/>
    </source>
</evidence>
<sequence length="339" mass="33241">MALPIEPLQPLAPASGLARLAPGLAYAGAVAALAFALRELPGVGLVGPMSLAVGLGIAARALVGAPAAAGPGLAFALRPLLRLGVMLLGLQLTLSQAASIGAGGFAVIAVSLAGTFAFTLWAGRRLGVAPRLTQLIAAGTSVCGASAIVAANTVARADDEDVAYAIACVTLFGTLGMTLYPLLAGPFGLDAQAYGLWAGASLHEVAQAVGASTAGGPEAGEAGTVAKLSRVILLAPLVIGLGLWSARGTGREAGHPPAPWFVGGFLALIVLNSVVALPAEAKALAAQVATALLAVALAAMGLSADLAKLRARGARPLLLGLIATLFITAVSLGGVTLLG</sequence>
<feature type="transmembrane region" description="Helical" evidence="7">
    <location>
        <begin position="49"/>
        <end position="69"/>
    </location>
</feature>
<name>A0A9W6JGA6_9HYPH</name>
<evidence type="ECO:0000256" key="3">
    <source>
        <dbReference type="ARBA" id="ARBA00022475"/>
    </source>
</evidence>
<dbReference type="GO" id="GO:0005886">
    <property type="term" value="C:plasma membrane"/>
    <property type="evidence" value="ECO:0007669"/>
    <property type="project" value="UniProtKB-SubCell"/>
</dbReference>
<gene>
    <name evidence="8" type="ORF">GCM10008171_07480</name>
</gene>
<evidence type="ECO:0000256" key="5">
    <source>
        <dbReference type="ARBA" id="ARBA00022989"/>
    </source>
</evidence>
<reference evidence="8" key="1">
    <citation type="journal article" date="2014" name="Int. J. Syst. Evol. Microbiol.">
        <title>Complete genome sequence of Corynebacterium casei LMG S-19264T (=DSM 44701T), isolated from a smear-ripened cheese.</title>
        <authorList>
            <consortium name="US DOE Joint Genome Institute (JGI-PGF)"/>
            <person name="Walter F."/>
            <person name="Albersmeier A."/>
            <person name="Kalinowski J."/>
            <person name="Ruckert C."/>
        </authorList>
    </citation>
    <scope>NUCLEOTIDE SEQUENCE</scope>
    <source>
        <strain evidence="8">VKM B-2555</strain>
    </source>
</reference>
<evidence type="ECO:0000313" key="9">
    <source>
        <dbReference type="Proteomes" id="UP001143364"/>
    </source>
</evidence>
<dbReference type="RefSeq" id="WP_271203440.1">
    <property type="nucleotide sequence ID" value="NZ_BSFK01000005.1"/>
</dbReference>
<keyword evidence="6 7" id="KW-0472">Membrane</keyword>
<keyword evidence="9" id="KW-1185">Reference proteome</keyword>
<dbReference type="PANTHER" id="PTHR30106:SF2">
    <property type="entry name" value="UPF0324 INNER MEMBRANE PROTEIN YEIH"/>
    <property type="match status" value="1"/>
</dbReference>
<comment type="caution">
    <text evidence="8">The sequence shown here is derived from an EMBL/GenBank/DDBJ whole genome shotgun (WGS) entry which is preliminary data.</text>
</comment>
<feature type="transmembrane region" description="Helical" evidence="7">
    <location>
        <begin position="228"/>
        <end position="246"/>
    </location>
</feature>
<reference evidence="8" key="2">
    <citation type="submission" date="2023-01" db="EMBL/GenBank/DDBJ databases">
        <authorList>
            <person name="Sun Q."/>
            <person name="Evtushenko L."/>
        </authorList>
    </citation>
    <scope>NUCLEOTIDE SEQUENCE</scope>
    <source>
        <strain evidence="8">VKM B-2555</strain>
    </source>
</reference>
<dbReference type="InterPro" id="IPR018383">
    <property type="entry name" value="UPF0324_pro"/>
</dbReference>
<dbReference type="EMBL" id="BSFK01000005">
    <property type="protein sequence ID" value="GLK75494.1"/>
    <property type="molecule type" value="Genomic_DNA"/>
</dbReference>
<comment type="subcellular location">
    <subcellularLocation>
        <location evidence="1">Cell membrane</location>
        <topology evidence="1">Multi-pass membrane protein</topology>
    </subcellularLocation>
</comment>
<evidence type="ECO:0000256" key="2">
    <source>
        <dbReference type="ARBA" id="ARBA00007977"/>
    </source>
</evidence>
<accession>A0A9W6JGA6</accession>
<organism evidence="8 9">
    <name type="scientific">Methylopila jiangsuensis</name>
    <dbReference type="NCBI Taxonomy" id="586230"/>
    <lineage>
        <taxon>Bacteria</taxon>
        <taxon>Pseudomonadati</taxon>
        <taxon>Pseudomonadota</taxon>
        <taxon>Alphaproteobacteria</taxon>
        <taxon>Hyphomicrobiales</taxon>
        <taxon>Methylopilaceae</taxon>
        <taxon>Methylopila</taxon>
    </lineage>
</organism>
<dbReference type="Pfam" id="PF03601">
    <property type="entry name" value="Cons_hypoth698"/>
    <property type="match status" value="1"/>
</dbReference>
<feature type="transmembrane region" description="Helical" evidence="7">
    <location>
        <begin position="75"/>
        <end position="94"/>
    </location>
</feature>
<protein>
    <submittedName>
        <fullName evidence="8">Membrane protein</fullName>
    </submittedName>
</protein>
<feature type="transmembrane region" description="Helical" evidence="7">
    <location>
        <begin position="283"/>
        <end position="304"/>
    </location>
</feature>
<feature type="transmembrane region" description="Helical" evidence="7">
    <location>
        <begin position="135"/>
        <end position="155"/>
    </location>
</feature>
<feature type="transmembrane region" description="Helical" evidence="7">
    <location>
        <begin position="20"/>
        <end position="37"/>
    </location>
</feature>
<proteinExistence type="inferred from homology"/>